<evidence type="ECO:0000313" key="2">
    <source>
        <dbReference type="Proteomes" id="UP000004367"/>
    </source>
</evidence>
<evidence type="ECO:0000313" key="1">
    <source>
        <dbReference type="EMBL" id="GAB46969.1"/>
    </source>
</evidence>
<keyword evidence="2" id="KW-1185">Reference proteome</keyword>
<comment type="caution">
    <text evidence="1">The sequence shown here is derived from an EMBL/GenBank/DDBJ whole genome shotgun (WGS) entry which is preliminary data.</text>
</comment>
<proteinExistence type="predicted"/>
<protein>
    <submittedName>
        <fullName evidence="1">Uncharacterized protein</fullName>
    </submittedName>
</protein>
<dbReference type="AlphaFoldDB" id="H5UML1"/>
<dbReference type="Proteomes" id="UP000004367">
    <property type="component" value="Unassembled WGS sequence"/>
</dbReference>
<dbReference type="STRING" id="1089455.MOPEL_002_00020"/>
<reference evidence="1 2" key="1">
    <citation type="submission" date="2012-02" db="EMBL/GenBank/DDBJ databases">
        <title>Whole genome shotgun sequence of Mobilicoccus pelagius NBRC 104925.</title>
        <authorList>
            <person name="Yoshida Y."/>
            <person name="Hosoyama A."/>
            <person name="Tsuchikane K."/>
            <person name="Katsumata H."/>
            <person name="Yamazaki S."/>
            <person name="Fujita N."/>
        </authorList>
    </citation>
    <scope>NUCLEOTIDE SEQUENCE [LARGE SCALE GENOMIC DNA]</scope>
    <source>
        <strain evidence="1 2">NBRC 104925</strain>
    </source>
</reference>
<sequence>MDPCPCAPVDVVDPHPDRADALRVLLAASFSMRGHRPGGGVKMRVAEGVGPHEVEGDAMTTVATRGDEQGTGAE</sequence>
<dbReference type="EMBL" id="BAFE01000002">
    <property type="protein sequence ID" value="GAB46969.1"/>
    <property type="molecule type" value="Genomic_DNA"/>
</dbReference>
<gene>
    <name evidence="1" type="ORF">MOPEL_002_00020</name>
</gene>
<name>H5UML1_9MICO</name>
<accession>H5UML1</accession>
<organism evidence="1 2">
    <name type="scientific">Mobilicoccus pelagius NBRC 104925</name>
    <dbReference type="NCBI Taxonomy" id="1089455"/>
    <lineage>
        <taxon>Bacteria</taxon>
        <taxon>Bacillati</taxon>
        <taxon>Actinomycetota</taxon>
        <taxon>Actinomycetes</taxon>
        <taxon>Micrococcales</taxon>
        <taxon>Dermatophilaceae</taxon>
        <taxon>Mobilicoccus</taxon>
    </lineage>
</organism>